<dbReference type="CDD" id="cd11386">
    <property type="entry name" value="MCP_signal"/>
    <property type="match status" value="1"/>
</dbReference>
<dbReference type="GO" id="GO:0007165">
    <property type="term" value="P:signal transduction"/>
    <property type="evidence" value="ECO:0007669"/>
    <property type="project" value="UniProtKB-KW"/>
</dbReference>
<keyword evidence="7" id="KW-0675">Receptor</keyword>
<evidence type="ECO:0000313" key="7">
    <source>
        <dbReference type="EMBL" id="SSW71114.1"/>
    </source>
</evidence>
<dbReference type="FunFam" id="1.10.287.950:FF:000001">
    <property type="entry name" value="Methyl-accepting chemotaxis sensory transducer"/>
    <property type="match status" value="1"/>
</dbReference>
<evidence type="ECO:0000256" key="3">
    <source>
        <dbReference type="PROSITE-ProRule" id="PRU00284"/>
    </source>
</evidence>
<sequence length="548" mass="58293">MRVNLPITDHEFVLHDDQYLISKTDLKGRITYCNPAFVEISGFTREELLGKAHNIVRHPDMPPAVFEDMWDTLNAGRPWLAVVKNRHKSGGFYWVLANAMPVIEAGEVTGYASVRIKASRQQIEDAEHFYAQVAAGQLGGYALQAGQRTAVGWRKWLRAAAYPLRSGIVPATLRGTALLCALAAIPTHLLLSAREDVSRPAWWAVYGGCALAAMLASAMRAGRFVKQLRTAEEVARQIAAGNLVNEIDTDIKGEARNLYFYLDIMRKSLTGISTEVASQTTRHAGTIAKLHADSSDLASHTSDQRDSLQDTAASVAQLAATVARNTESAASASALARESQTAATQGGETVGQMVSTMQAINEGSRKIAEIVSVIEGIAFQTNILALNAAVEAARAGDQGKGFAVVAGEVRSLAQRTTQAAKEIKTLIDTSVTQMSVGSSQASTAGTAMQEIIQSVDRVSQFMAEIAHASGEQAAGVDTISAAVAKMENLVHKNASLVEELAGVAQHLGAESSSMVDTIGVFHTQAGKERAVMPAQKAPPLRLAAAHSA</sequence>
<evidence type="ECO:0000259" key="4">
    <source>
        <dbReference type="PROSITE" id="PS50111"/>
    </source>
</evidence>
<evidence type="ECO:0000259" key="5">
    <source>
        <dbReference type="PROSITE" id="PS50112"/>
    </source>
</evidence>
<dbReference type="Gene3D" id="1.10.287.950">
    <property type="entry name" value="Methyl-accepting chemotaxis protein"/>
    <property type="match status" value="1"/>
</dbReference>
<name>A0A446CTB7_9BURK</name>
<dbReference type="Pfam" id="PF08447">
    <property type="entry name" value="PAS_3"/>
    <property type="match status" value="1"/>
</dbReference>
<dbReference type="Gene3D" id="3.30.450.20">
    <property type="entry name" value="PAS domain"/>
    <property type="match status" value="1"/>
</dbReference>
<dbReference type="InterPro" id="IPR013655">
    <property type="entry name" value="PAS_fold_3"/>
</dbReference>
<dbReference type="SMART" id="SM00283">
    <property type="entry name" value="MA"/>
    <property type="match status" value="1"/>
</dbReference>
<dbReference type="SMART" id="SM00091">
    <property type="entry name" value="PAS"/>
    <property type="match status" value="1"/>
</dbReference>
<dbReference type="SUPFAM" id="SSF58104">
    <property type="entry name" value="Methyl-accepting chemotaxis protein (MCP) signaling domain"/>
    <property type="match status" value="1"/>
</dbReference>
<dbReference type="AlphaFoldDB" id="A0A446CTB7"/>
<organism evidence="7 8">
    <name type="scientific">Achromobacter veterisilvae</name>
    <dbReference type="NCBI Taxonomy" id="2069367"/>
    <lineage>
        <taxon>Bacteria</taxon>
        <taxon>Pseudomonadati</taxon>
        <taxon>Pseudomonadota</taxon>
        <taxon>Betaproteobacteria</taxon>
        <taxon>Burkholderiales</taxon>
        <taxon>Alcaligenaceae</taxon>
        <taxon>Achromobacter</taxon>
    </lineage>
</organism>
<comment type="subcellular location">
    <subcellularLocation>
        <location evidence="1">Membrane</location>
    </subcellularLocation>
</comment>
<dbReference type="NCBIfam" id="TIGR00229">
    <property type="entry name" value="sensory_box"/>
    <property type="match status" value="1"/>
</dbReference>
<protein>
    <submittedName>
        <fullName evidence="7">Aerotaxis receptor</fullName>
    </submittedName>
</protein>
<keyword evidence="3" id="KW-0807">Transducer</keyword>
<dbReference type="PROSITE" id="PS50111">
    <property type="entry name" value="CHEMOTAXIS_TRANSDUC_2"/>
    <property type="match status" value="1"/>
</dbReference>
<dbReference type="InterPro" id="IPR000014">
    <property type="entry name" value="PAS"/>
</dbReference>
<dbReference type="RefSeq" id="WP_129243461.1">
    <property type="nucleotide sequence ID" value="NZ_UFQC01000027.1"/>
</dbReference>
<dbReference type="PROSITE" id="PS50885">
    <property type="entry name" value="HAMP"/>
    <property type="match status" value="1"/>
</dbReference>
<evidence type="ECO:0000259" key="6">
    <source>
        <dbReference type="PROSITE" id="PS50885"/>
    </source>
</evidence>
<dbReference type="PANTHER" id="PTHR43531">
    <property type="entry name" value="PROTEIN ICFG"/>
    <property type="match status" value="1"/>
</dbReference>
<feature type="domain" description="HAMP" evidence="6">
    <location>
        <begin position="222"/>
        <end position="274"/>
    </location>
</feature>
<comment type="similarity">
    <text evidence="2">Belongs to the methyl-accepting chemotaxis (MCP) protein family.</text>
</comment>
<reference evidence="7 8" key="1">
    <citation type="submission" date="2018-07" db="EMBL/GenBank/DDBJ databases">
        <authorList>
            <person name="Peeters C."/>
        </authorList>
    </citation>
    <scope>NUCLEOTIDE SEQUENCE [LARGE SCALE GENOMIC DNA]</scope>
    <source>
        <strain evidence="7 8">LMG 30378</strain>
    </source>
</reference>
<dbReference type="InterPro" id="IPR035965">
    <property type="entry name" value="PAS-like_dom_sf"/>
</dbReference>
<accession>A0A446CTB7</accession>
<dbReference type="SUPFAM" id="SSF55785">
    <property type="entry name" value="PYP-like sensor domain (PAS domain)"/>
    <property type="match status" value="1"/>
</dbReference>
<dbReference type="Pfam" id="PF00015">
    <property type="entry name" value="MCPsignal"/>
    <property type="match status" value="1"/>
</dbReference>
<dbReference type="InterPro" id="IPR004089">
    <property type="entry name" value="MCPsignal_dom"/>
</dbReference>
<dbReference type="InterPro" id="IPR051310">
    <property type="entry name" value="MCP_chemotaxis"/>
</dbReference>
<dbReference type="PROSITE" id="PS50112">
    <property type="entry name" value="PAS"/>
    <property type="match status" value="1"/>
</dbReference>
<dbReference type="PANTHER" id="PTHR43531:SF7">
    <property type="entry name" value="AEROTAXIS RECEPTOR"/>
    <property type="match status" value="1"/>
</dbReference>
<dbReference type="GO" id="GO:0004888">
    <property type="term" value="F:transmembrane signaling receptor activity"/>
    <property type="evidence" value="ECO:0007669"/>
    <property type="project" value="TreeGrafter"/>
</dbReference>
<dbReference type="EMBL" id="UFQC01000027">
    <property type="protein sequence ID" value="SSW71114.1"/>
    <property type="molecule type" value="Genomic_DNA"/>
</dbReference>
<proteinExistence type="inferred from homology"/>
<feature type="domain" description="Methyl-accepting transducer" evidence="4">
    <location>
        <begin position="279"/>
        <end position="508"/>
    </location>
</feature>
<feature type="domain" description="PAS" evidence="5">
    <location>
        <begin position="25"/>
        <end position="76"/>
    </location>
</feature>
<evidence type="ECO:0000256" key="1">
    <source>
        <dbReference type="ARBA" id="ARBA00004370"/>
    </source>
</evidence>
<gene>
    <name evidence="7" type="primary">aer_1</name>
    <name evidence="7" type="ORF">AVE30378_04431</name>
</gene>
<evidence type="ECO:0000313" key="8">
    <source>
        <dbReference type="Proteomes" id="UP000289465"/>
    </source>
</evidence>
<evidence type="ECO:0000256" key="2">
    <source>
        <dbReference type="ARBA" id="ARBA00029447"/>
    </source>
</evidence>
<dbReference type="GO" id="GO:0005886">
    <property type="term" value="C:plasma membrane"/>
    <property type="evidence" value="ECO:0007669"/>
    <property type="project" value="TreeGrafter"/>
</dbReference>
<dbReference type="GO" id="GO:0006935">
    <property type="term" value="P:chemotaxis"/>
    <property type="evidence" value="ECO:0007669"/>
    <property type="project" value="TreeGrafter"/>
</dbReference>
<dbReference type="Proteomes" id="UP000289465">
    <property type="component" value="Unassembled WGS sequence"/>
</dbReference>
<dbReference type="CDD" id="cd00130">
    <property type="entry name" value="PAS"/>
    <property type="match status" value="1"/>
</dbReference>
<dbReference type="OrthoDB" id="9806477at2"/>
<dbReference type="InterPro" id="IPR003660">
    <property type="entry name" value="HAMP_dom"/>
</dbReference>